<dbReference type="GO" id="GO:0003824">
    <property type="term" value="F:catalytic activity"/>
    <property type="evidence" value="ECO:0007669"/>
    <property type="project" value="InterPro"/>
</dbReference>
<gene>
    <name evidence="2" type="ORF">AND_000191</name>
</gene>
<sequence>MTLLLLHLHARPILARRQNVRGLRRKLLDLRISLPACDSDVVVLTETWLDGSIPSALLCDRDASNSRRSRGGGVLIACTNHVASCSVALGGHSLEMLWVRVRLGRETLFIGAVYLPPDRSSSAPDLEKINEYSSLIVERMGPHDHMLLLGDFNQLSITWLPAGLTYTASGFRGNGLP</sequence>
<dbReference type="OMA" id="NQLSITW"/>
<dbReference type="GO" id="GO:0061343">
    <property type="term" value="P:cell adhesion involved in heart morphogenesis"/>
    <property type="evidence" value="ECO:0007669"/>
    <property type="project" value="TreeGrafter"/>
</dbReference>
<evidence type="ECO:0000313" key="2">
    <source>
        <dbReference type="EMBL" id="ETN67978.1"/>
    </source>
</evidence>
<dbReference type="GO" id="GO:0007508">
    <property type="term" value="P:larval heart development"/>
    <property type="evidence" value="ECO:0007669"/>
    <property type="project" value="TreeGrafter"/>
</dbReference>
<dbReference type="HOGENOM" id="CLU_1519120_0_0_1"/>
<dbReference type="SUPFAM" id="SSF56219">
    <property type="entry name" value="DNase I-like"/>
    <property type="match status" value="1"/>
</dbReference>
<keyword evidence="4" id="KW-1185">Reference proteome</keyword>
<organism evidence="2">
    <name type="scientific">Anopheles darlingi</name>
    <name type="common">Mosquito</name>
    <dbReference type="NCBI Taxonomy" id="43151"/>
    <lineage>
        <taxon>Eukaryota</taxon>
        <taxon>Metazoa</taxon>
        <taxon>Ecdysozoa</taxon>
        <taxon>Arthropoda</taxon>
        <taxon>Hexapoda</taxon>
        <taxon>Insecta</taxon>
        <taxon>Pterygota</taxon>
        <taxon>Neoptera</taxon>
        <taxon>Endopterygota</taxon>
        <taxon>Diptera</taxon>
        <taxon>Nematocera</taxon>
        <taxon>Culicoidea</taxon>
        <taxon>Culicidae</taxon>
        <taxon>Anophelinae</taxon>
        <taxon>Anopheles</taxon>
    </lineage>
</organism>
<dbReference type="PANTHER" id="PTHR33395:SF22">
    <property type="entry name" value="REVERSE TRANSCRIPTASE DOMAIN-CONTAINING PROTEIN"/>
    <property type="match status" value="1"/>
</dbReference>
<dbReference type="EnsemblMetazoa" id="ADAC000191-RA">
    <property type="protein sequence ID" value="ADAC000191-PA"/>
    <property type="gene ID" value="ADAC000191"/>
</dbReference>
<dbReference type="InterPro" id="IPR005135">
    <property type="entry name" value="Endo/exonuclease/phosphatase"/>
</dbReference>
<protein>
    <recommendedName>
        <fullName evidence="1">Endonuclease/exonuclease/phosphatase domain-containing protein</fullName>
    </recommendedName>
</protein>
<dbReference type="eggNOG" id="KOG1075">
    <property type="taxonomic scope" value="Eukaryota"/>
</dbReference>
<reference evidence="2" key="3">
    <citation type="journal article" date="2013" name="Nucleic Acids Res.">
        <title>The genome of Anopheles darlingi, the main neotropical malaria vector.</title>
        <authorList>
            <person name="Marinotti O."/>
            <person name="Cerqueira G.C."/>
            <person name="de Almeida L.G."/>
            <person name="Ferro M.I."/>
            <person name="Loreto E.L."/>
            <person name="Zaha A."/>
            <person name="Teixeira S.M."/>
            <person name="Wespiser A.R."/>
            <person name="Almeida E Silva A."/>
            <person name="Schlindwein A.D."/>
            <person name="Pacheco A.C."/>
            <person name="Silva A.L."/>
            <person name="Graveley B.R."/>
            <person name="Walenz B.P."/>
            <person name="Lima Bde A."/>
            <person name="Ribeiro C.A."/>
            <person name="Nunes-Silva C.G."/>
            <person name="de Carvalho C.R."/>
            <person name="Soares C.M."/>
            <person name="de Menezes C.B."/>
            <person name="Matiolli C."/>
            <person name="Caffrey D."/>
            <person name="Araujo D.A."/>
            <person name="de Oliveira D.M."/>
            <person name="Golenbock D."/>
            <person name="Grisard E.C."/>
            <person name="Fantinatti-Garboggini F."/>
            <person name="de Carvalho F.M."/>
            <person name="Barcellos F.G."/>
            <person name="Prosdocimi F."/>
            <person name="May G."/>
            <person name="Azevedo Junior G.M."/>
            <person name="Guimaraes G.M."/>
            <person name="Goldman G.H."/>
            <person name="Padilha I.Q."/>
            <person name="Batista Jda S."/>
            <person name="Ferro J.A."/>
            <person name="Ribeiro J.M."/>
            <person name="Fietto J.L."/>
            <person name="Dabbas K.M."/>
            <person name="Cerdeira L."/>
            <person name="Agnez-Lima L.F."/>
            <person name="Brocchi M."/>
            <person name="de Carvalho M.O."/>
            <person name="Teixeira Mde M."/>
            <person name="Diniz Maia Mde M."/>
            <person name="Goldman M.H."/>
            <person name="Cruz Schneider M.P."/>
            <person name="Felipe M.S."/>
            <person name="Hungria M."/>
            <person name="Nicolas M.F."/>
            <person name="Pereira M."/>
            <person name="Montes M.A."/>
            <person name="Cantao M.E."/>
            <person name="Vincentz M."/>
            <person name="Rafael M.S."/>
            <person name="Silverman N."/>
            <person name="Stoco P.H."/>
            <person name="Souza R.C."/>
            <person name="Vicentini R."/>
            <person name="Gazzinelli R.T."/>
            <person name="Neves Rde O."/>
            <person name="Silva R."/>
            <person name="Astolfi-Filho S."/>
            <person name="Maciel T.E."/>
            <person name="Urmenyi T.P."/>
            <person name="Tadei W.P."/>
            <person name="Camargo E.P."/>
            <person name="de Vasconcelos A.T."/>
        </authorList>
    </citation>
    <scope>NUCLEOTIDE SEQUENCE</scope>
</reference>
<reference evidence="3" key="4">
    <citation type="submission" date="2015-06" db="UniProtKB">
        <authorList>
            <consortium name="EnsemblMetazoa"/>
        </authorList>
    </citation>
    <scope>IDENTIFICATION</scope>
</reference>
<dbReference type="EMBL" id="ADMH02000053">
    <property type="protein sequence ID" value="ETN67978.1"/>
    <property type="molecule type" value="Genomic_DNA"/>
</dbReference>
<accession>W5JWH0</accession>
<evidence type="ECO:0000259" key="1">
    <source>
        <dbReference type="Pfam" id="PF03372"/>
    </source>
</evidence>
<dbReference type="Gene3D" id="3.60.10.10">
    <property type="entry name" value="Endonuclease/exonuclease/phosphatase"/>
    <property type="match status" value="1"/>
</dbReference>
<proteinExistence type="predicted"/>
<evidence type="ECO:0000313" key="4">
    <source>
        <dbReference type="Proteomes" id="UP000000673"/>
    </source>
</evidence>
<dbReference type="VEuPathDB" id="VectorBase:ADAC000191"/>
<evidence type="ECO:0000313" key="3">
    <source>
        <dbReference type="EnsemblMetazoa" id="ADAC000191-PA"/>
    </source>
</evidence>
<dbReference type="GO" id="GO:0031012">
    <property type="term" value="C:extracellular matrix"/>
    <property type="evidence" value="ECO:0007669"/>
    <property type="project" value="TreeGrafter"/>
</dbReference>
<dbReference type="InterPro" id="IPR036691">
    <property type="entry name" value="Endo/exonu/phosph_ase_sf"/>
</dbReference>
<dbReference type="PANTHER" id="PTHR33395">
    <property type="entry name" value="TRANSCRIPTASE, PUTATIVE-RELATED-RELATED"/>
    <property type="match status" value="1"/>
</dbReference>
<name>W5JWH0_ANODA</name>
<dbReference type="AlphaFoldDB" id="W5JWH0"/>
<dbReference type="Proteomes" id="UP000000673">
    <property type="component" value="Unassembled WGS sequence"/>
</dbReference>
<reference evidence="2 4" key="1">
    <citation type="journal article" date="2010" name="BMC Genomics">
        <title>Combination of measures distinguishes pre-miRNAs from other stem-loops in the genome of the newly sequenced Anopheles darlingi.</title>
        <authorList>
            <person name="Mendes N.D."/>
            <person name="Freitas A.T."/>
            <person name="Vasconcelos A.T."/>
            <person name="Sagot M.F."/>
        </authorList>
    </citation>
    <scope>NUCLEOTIDE SEQUENCE</scope>
</reference>
<dbReference type="Pfam" id="PF03372">
    <property type="entry name" value="Exo_endo_phos"/>
    <property type="match status" value="1"/>
</dbReference>
<reference evidence="2" key="2">
    <citation type="submission" date="2010-05" db="EMBL/GenBank/DDBJ databases">
        <authorList>
            <person name="Almeida L.G."/>
            <person name="Nicolas M.F."/>
            <person name="Souza R.C."/>
            <person name="Vasconcelos A.T.R."/>
        </authorList>
    </citation>
    <scope>NUCLEOTIDE SEQUENCE</scope>
</reference>
<feature type="domain" description="Endonuclease/exonuclease/phosphatase" evidence="1">
    <location>
        <begin position="19"/>
        <end position="155"/>
    </location>
</feature>
<dbReference type="STRING" id="43151.W5JWH0"/>